<organism evidence="1 2">
    <name type="scientific">Hydnum rufescens UP504</name>
    <dbReference type="NCBI Taxonomy" id="1448309"/>
    <lineage>
        <taxon>Eukaryota</taxon>
        <taxon>Fungi</taxon>
        <taxon>Dikarya</taxon>
        <taxon>Basidiomycota</taxon>
        <taxon>Agaricomycotina</taxon>
        <taxon>Agaricomycetes</taxon>
        <taxon>Cantharellales</taxon>
        <taxon>Hydnaceae</taxon>
        <taxon>Hydnum</taxon>
    </lineage>
</organism>
<accession>A0A9P6B3Y9</accession>
<protein>
    <submittedName>
        <fullName evidence="1">Uncharacterized protein</fullName>
    </submittedName>
</protein>
<gene>
    <name evidence="1" type="ORF">BS47DRAFT_1375764</name>
</gene>
<keyword evidence="2" id="KW-1185">Reference proteome</keyword>
<sequence length="253" mass="28366">MYMSRILRSAESALKSGVTRAPKAWKSGSEWEQEDLEKYSITIQRQSPRQFFGFIPTELPQVGQAFLTSTLATKELSYSCFQLHQYLELASEPEVRETAIDDFAREILRAVEFEERGVVLRARHVIPLSMSGEGTTSARTNICLFHGNMEMVLLLQQNKTDASSRDPEPQLIAEAIAAFQANNLARTKAHLSELDRMTIPCLTMVGTRPTFYKIPITKALSDAVTDDTSPQKTTRVTKCLVTTSCRLGVWRGS</sequence>
<proteinExistence type="predicted"/>
<evidence type="ECO:0000313" key="1">
    <source>
        <dbReference type="EMBL" id="KAF9517288.1"/>
    </source>
</evidence>
<evidence type="ECO:0000313" key="2">
    <source>
        <dbReference type="Proteomes" id="UP000886523"/>
    </source>
</evidence>
<comment type="caution">
    <text evidence="1">The sequence shown here is derived from an EMBL/GenBank/DDBJ whole genome shotgun (WGS) entry which is preliminary data.</text>
</comment>
<dbReference type="Proteomes" id="UP000886523">
    <property type="component" value="Unassembled WGS sequence"/>
</dbReference>
<dbReference type="AlphaFoldDB" id="A0A9P6B3Y9"/>
<name>A0A9P6B3Y9_9AGAM</name>
<dbReference type="OrthoDB" id="3253976at2759"/>
<reference evidence="1" key="1">
    <citation type="journal article" date="2020" name="Nat. Commun.">
        <title>Large-scale genome sequencing of mycorrhizal fungi provides insights into the early evolution of symbiotic traits.</title>
        <authorList>
            <person name="Miyauchi S."/>
            <person name="Kiss E."/>
            <person name="Kuo A."/>
            <person name="Drula E."/>
            <person name="Kohler A."/>
            <person name="Sanchez-Garcia M."/>
            <person name="Morin E."/>
            <person name="Andreopoulos B."/>
            <person name="Barry K.W."/>
            <person name="Bonito G."/>
            <person name="Buee M."/>
            <person name="Carver A."/>
            <person name="Chen C."/>
            <person name="Cichocki N."/>
            <person name="Clum A."/>
            <person name="Culley D."/>
            <person name="Crous P.W."/>
            <person name="Fauchery L."/>
            <person name="Girlanda M."/>
            <person name="Hayes R.D."/>
            <person name="Keri Z."/>
            <person name="LaButti K."/>
            <person name="Lipzen A."/>
            <person name="Lombard V."/>
            <person name="Magnuson J."/>
            <person name="Maillard F."/>
            <person name="Murat C."/>
            <person name="Nolan M."/>
            <person name="Ohm R.A."/>
            <person name="Pangilinan J."/>
            <person name="Pereira M.F."/>
            <person name="Perotto S."/>
            <person name="Peter M."/>
            <person name="Pfister S."/>
            <person name="Riley R."/>
            <person name="Sitrit Y."/>
            <person name="Stielow J.B."/>
            <person name="Szollosi G."/>
            <person name="Zifcakova L."/>
            <person name="Stursova M."/>
            <person name="Spatafora J.W."/>
            <person name="Tedersoo L."/>
            <person name="Vaario L.M."/>
            <person name="Yamada A."/>
            <person name="Yan M."/>
            <person name="Wang P."/>
            <person name="Xu J."/>
            <person name="Bruns T."/>
            <person name="Baldrian P."/>
            <person name="Vilgalys R."/>
            <person name="Dunand C."/>
            <person name="Henrissat B."/>
            <person name="Grigoriev I.V."/>
            <person name="Hibbett D."/>
            <person name="Nagy L.G."/>
            <person name="Martin F.M."/>
        </authorList>
    </citation>
    <scope>NUCLEOTIDE SEQUENCE</scope>
    <source>
        <strain evidence="1">UP504</strain>
    </source>
</reference>
<dbReference type="EMBL" id="MU128933">
    <property type="protein sequence ID" value="KAF9517288.1"/>
    <property type="molecule type" value="Genomic_DNA"/>
</dbReference>